<accession>A0AB34IPF0</accession>
<evidence type="ECO:0000256" key="1">
    <source>
        <dbReference type="PROSITE-ProRule" id="PRU00023"/>
    </source>
</evidence>
<name>A0AB34IPF0_PRYPA</name>
<sequence>MLRAAENGDLCLNGHEGAVRLLLENNADIAARDNAGNSLLHLAAMNGHEGAVRLLLENNADTAARDNLVRVCVRVQA</sequence>
<organism evidence="2 3">
    <name type="scientific">Prymnesium parvum</name>
    <name type="common">Toxic golden alga</name>
    <dbReference type="NCBI Taxonomy" id="97485"/>
    <lineage>
        <taxon>Eukaryota</taxon>
        <taxon>Haptista</taxon>
        <taxon>Haptophyta</taxon>
        <taxon>Prymnesiophyceae</taxon>
        <taxon>Prymnesiales</taxon>
        <taxon>Prymnesiaceae</taxon>
        <taxon>Prymnesium</taxon>
    </lineage>
</organism>
<dbReference type="PANTHER" id="PTHR22677:SF4">
    <property type="entry name" value="USHER SYNDROME TYPE-1G PROTEIN-LIKE PROTEIN"/>
    <property type="match status" value="1"/>
</dbReference>
<dbReference type="InterPro" id="IPR002110">
    <property type="entry name" value="Ankyrin_rpt"/>
</dbReference>
<dbReference type="AlphaFoldDB" id="A0AB34IPF0"/>
<dbReference type="PANTHER" id="PTHR22677">
    <property type="entry name" value="ANKYRIN REPEAT DOMAIN-CONTAINING PROTEIN 60"/>
    <property type="match status" value="1"/>
</dbReference>
<dbReference type="EMBL" id="JBGBPQ010000021">
    <property type="protein sequence ID" value="KAL1503418.1"/>
    <property type="molecule type" value="Genomic_DNA"/>
</dbReference>
<dbReference type="PROSITE" id="PS50088">
    <property type="entry name" value="ANK_REPEAT"/>
    <property type="match status" value="1"/>
</dbReference>
<evidence type="ECO:0000313" key="3">
    <source>
        <dbReference type="Proteomes" id="UP001515480"/>
    </source>
</evidence>
<keyword evidence="1" id="KW-0040">ANK repeat</keyword>
<dbReference type="SMART" id="SM00248">
    <property type="entry name" value="ANK"/>
    <property type="match status" value="1"/>
</dbReference>
<feature type="repeat" description="ANK" evidence="1">
    <location>
        <begin position="35"/>
        <end position="67"/>
    </location>
</feature>
<dbReference type="InterPro" id="IPR039323">
    <property type="entry name" value="ANKRD_45/46/60"/>
</dbReference>
<dbReference type="Pfam" id="PF13637">
    <property type="entry name" value="Ank_4"/>
    <property type="match status" value="1"/>
</dbReference>
<dbReference type="InterPro" id="IPR036770">
    <property type="entry name" value="Ankyrin_rpt-contain_sf"/>
</dbReference>
<dbReference type="PROSITE" id="PS50297">
    <property type="entry name" value="ANK_REP_REGION"/>
    <property type="match status" value="1"/>
</dbReference>
<evidence type="ECO:0000313" key="2">
    <source>
        <dbReference type="EMBL" id="KAL1503418.1"/>
    </source>
</evidence>
<dbReference type="Gene3D" id="1.25.40.20">
    <property type="entry name" value="Ankyrin repeat-containing domain"/>
    <property type="match status" value="1"/>
</dbReference>
<reference evidence="2 3" key="1">
    <citation type="journal article" date="2024" name="Science">
        <title>Giant polyketide synthase enzymes in the biosynthesis of giant marine polyether toxins.</title>
        <authorList>
            <person name="Fallon T.R."/>
            <person name="Shende V.V."/>
            <person name="Wierzbicki I.H."/>
            <person name="Pendleton A.L."/>
            <person name="Watervoot N.F."/>
            <person name="Auber R.P."/>
            <person name="Gonzalez D.J."/>
            <person name="Wisecaver J.H."/>
            <person name="Moore B.S."/>
        </authorList>
    </citation>
    <scope>NUCLEOTIDE SEQUENCE [LARGE SCALE GENOMIC DNA]</scope>
    <source>
        <strain evidence="2 3">12B1</strain>
    </source>
</reference>
<gene>
    <name evidence="2" type="ORF">AB1Y20_011908</name>
</gene>
<proteinExistence type="predicted"/>
<keyword evidence="3" id="KW-1185">Reference proteome</keyword>
<protein>
    <submittedName>
        <fullName evidence="2">Uncharacterized protein</fullName>
    </submittedName>
</protein>
<dbReference type="SUPFAM" id="SSF48403">
    <property type="entry name" value="Ankyrin repeat"/>
    <property type="match status" value="1"/>
</dbReference>
<dbReference type="Proteomes" id="UP001515480">
    <property type="component" value="Unassembled WGS sequence"/>
</dbReference>
<comment type="caution">
    <text evidence="2">The sequence shown here is derived from an EMBL/GenBank/DDBJ whole genome shotgun (WGS) entry which is preliminary data.</text>
</comment>